<name>A0AAE0YMW1_9GAST</name>
<protein>
    <submittedName>
        <fullName evidence="1">Uncharacterized protein</fullName>
    </submittedName>
</protein>
<dbReference type="EMBL" id="JAWDGP010005812">
    <property type="protein sequence ID" value="KAK3751594.1"/>
    <property type="molecule type" value="Genomic_DNA"/>
</dbReference>
<evidence type="ECO:0000313" key="2">
    <source>
        <dbReference type="Proteomes" id="UP001283361"/>
    </source>
</evidence>
<dbReference type="Proteomes" id="UP001283361">
    <property type="component" value="Unassembled WGS sequence"/>
</dbReference>
<accession>A0AAE0YMW1</accession>
<gene>
    <name evidence="1" type="ORF">RRG08_012656</name>
</gene>
<evidence type="ECO:0000313" key="1">
    <source>
        <dbReference type="EMBL" id="KAK3751594.1"/>
    </source>
</evidence>
<comment type="caution">
    <text evidence="1">The sequence shown here is derived from an EMBL/GenBank/DDBJ whole genome shotgun (WGS) entry which is preliminary data.</text>
</comment>
<dbReference type="AlphaFoldDB" id="A0AAE0YMW1"/>
<keyword evidence="2" id="KW-1185">Reference proteome</keyword>
<organism evidence="1 2">
    <name type="scientific">Elysia crispata</name>
    <name type="common">lettuce slug</name>
    <dbReference type="NCBI Taxonomy" id="231223"/>
    <lineage>
        <taxon>Eukaryota</taxon>
        <taxon>Metazoa</taxon>
        <taxon>Spiralia</taxon>
        <taxon>Lophotrochozoa</taxon>
        <taxon>Mollusca</taxon>
        <taxon>Gastropoda</taxon>
        <taxon>Heterobranchia</taxon>
        <taxon>Euthyneura</taxon>
        <taxon>Panpulmonata</taxon>
        <taxon>Sacoglossa</taxon>
        <taxon>Placobranchoidea</taxon>
        <taxon>Plakobranchidae</taxon>
        <taxon>Elysia</taxon>
    </lineage>
</organism>
<proteinExistence type="predicted"/>
<sequence>MMVLSTVSSPPRPLPTGDYRQQFVTELSQASFTRSPISRTDISSRVPYVSHSWAPGWERLRPLKSRLLIPGNGLANLGDVRINLF</sequence>
<reference evidence="1" key="1">
    <citation type="journal article" date="2023" name="G3 (Bethesda)">
        <title>A reference genome for the long-term kleptoplast-retaining sea slug Elysia crispata morphotype clarki.</title>
        <authorList>
            <person name="Eastman K.E."/>
            <person name="Pendleton A.L."/>
            <person name="Shaikh M.A."/>
            <person name="Suttiyut T."/>
            <person name="Ogas R."/>
            <person name="Tomko P."/>
            <person name="Gavelis G."/>
            <person name="Widhalm J.R."/>
            <person name="Wisecaver J.H."/>
        </authorList>
    </citation>
    <scope>NUCLEOTIDE SEQUENCE</scope>
    <source>
        <strain evidence="1">ECLA1</strain>
    </source>
</reference>